<organism evidence="1 2">
    <name type="scientific">Cupriavidus necator (strain ATCC 43291 / DSM 13513 / CCUG 52238 / LMG 8453 / N-1)</name>
    <name type="common">Ralstonia eutropha</name>
    <dbReference type="NCBI Taxonomy" id="1042878"/>
    <lineage>
        <taxon>Bacteria</taxon>
        <taxon>Pseudomonadati</taxon>
        <taxon>Pseudomonadota</taxon>
        <taxon>Betaproteobacteria</taxon>
        <taxon>Burkholderiales</taxon>
        <taxon>Burkholderiaceae</taxon>
        <taxon>Cupriavidus</taxon>
    </lineage>
</organism>
<evidence type="ECO:0000313" key="2">
    <source>
        <dbReference type="Proteomes" id="UP000006798"/>
    </source>
</evidence>
<dbReference type="AlphaFoldDB" id="G0EVM0"/>
<proteinExistence type="predicted"/>
<gene>
    <name evidence="1" type="ordered locus">CNE_1c16920</name>
</gene>
<evidence type="ECO:0000313" key="1">
    <source>
        <dbReference type="EMBL" id="AEI77035.1"/>
    </source>
</evidence>
<sequence>MQYRQEPKQNNKHTQRGFLHCKDIVEPMHCSMKRPLEFVLPAHKT</sequence>
<dbReference type="Proteomes" id="UP000006798">
    <property type="component" value="Chromosome 1"/>
</dbReference>
<accession>G0EVM0</accession>
<dbReference type="KEGG" id="cnc:CNE_1c16920"/>
<protein>
    <submittedName>
        <fullName evidence="1">Uncharacterized protein</fullName>
    </submittedName>
</protein>
<reference evidence="1 2" key="1">
    <citation type="journal article" date="2011" name="J. Bacteriol.">
        <title>Complete genome sequence of the type strain Cupriavidus necator N-1.</title>
        <authorList>
            <person name="Poehlein A."/>
            <person name="Kusian B."/>
            <person name="Friedrich B."/>
            <person name="Daniel R."/>
            <person name="Bowien B."/>
        </authorList>
    </citation>
    <scope>NUCLEOTIDE SEQUENCE [LARGE SCALE GENOMIC DNA]</scope>
    <source>
        <strain evidence="2">ATCC 43291 / DSM 13513 / CCUG 52238 / LMG 8453 / N-1</strain>
    </source>
</reference>
<dbReference type="HOGENOM" id="CLU_3198759_0_0_4"/>
<name>G0EVM0_CUPNN</name>
<dbReference type="EMBL" id="CP002877">
    <property type="protein sequence ID" value="AEI77035.1"/>
    <property type="molecule type" value="Genomic_DNA"/>
</dbReference>